<gene>
    <name evidence="2" type="ORF">NE237_027316</name>
</gene>
<keyword evidence="1" id="KW-1133">Transmembrane helix</keyword>
<organism evidence="2 3">
    <name type="scientific">Protea cynaroides</name>
    <dbReference type="NCBI Taxonomy" id="273540"/>
    <lineage>
        <taxon>Eukaryota</taxon>
        <taxon>Viridiplantae</taxon>
        <taxon>Streptophyta</taxon>
        <taxon>Embryophyta</taxon>
        <taxon>Tracheophyta</taxon>
        <taxon>Spermatophyta</taxon>
        <taxon>Magnoliopsida</taxon>
        <taxon>Proteales</taxon>
        <taxon>Proteaceae</taxon>
        <taxon>Protea</taxon>
    </lineage>
</organism>
<feature type="transmembrane region" description="Helical" evidence="1">
    <location>
        <begin position="51"/>
        <end position="74"/>
    </location>
</feature>
<keyword evidence="1" id="KW-0472">Membrane</keyword>
<keyword evidence="1" id="KW-0812">Transmembrane</keyword>
<feature type="transmembrane region" description="Helical" evidence="1">
    <location>
        <begin position="94"/>
        <end position="111"/>
    </location>
</feature>
<dbReference type="Proteomes" id="UP001141806">
    <property type="component" value="Unassembled WGS sequence"/>
</dbReference>
<keyword evidence="3" id="KW-1185">Reference proteome</keyword>
<proteinExistence type="predicted"/>
<evidence type="ECO:0000256" key="1">
    <source>
        <dbReference type="SAM" id="Phobius"/>
    </source>
</evidence>
<evidence type="ECO:0000313" key="2">
    <source>
        <dbReference type="EMBL" id="KAJ4950484.1"/>
    </source>
</evidence>
<reference evidence="2" key="1">
    <citation type="journal article" date="2023" name="Plant J.">
        <title>The genome of the king protea, Protea cynaroides.</title>
        <authorList>
            <person name="Chang J."/>
            <person name="Duong T.A."/>
            <person name="Schoeman C."/>
            <person name="Ma X."/>
            <person name="Roodt D."/>
            <person name="Barker N."/>
            <person name="Li Z."/>
            <person name="Van de Peer Y."/>
            <person name="Mizrachi E."/>
        </authorList>
    </citation>
    <scope>NUCLEOTIDE SEQUENCE</scope>
    <source>
        <tissue evidence="2">Young leaves</tissue>
    </source>
</reference>
<dbReference type="AlphaFoldDB" id="A0A9Q0GRM0"/>
<protein>
    <submittedName>
        <fullName evidence="2">Uncharacterized protein</fullName>
    </submittedName>
</protein>
<sequence>MLVSLAESKFAQGTNSVLISRFRYYIRSDIVFESLFSEIIYCILRDLRAEVVVMLCPHFCFGLINYNSSFLFLYSFSLRYGVTFSLRYGVTQVTFGNTFVHGSVCVLRLCLDVKKQKKKKKKKKTSNDKTRKNFTHLPELFASKATTSNF</sequence>
<comment type="caution">
    <text evidence="2">The sequence shown here is derived from an EMBL/GenBank/DDBJ whole genome shotgun (WGS) entry which is preliminary data.</text>
</comment>
<accession>A0A9Q0GRM0</accession>
<name>A0A9Q0GRM0_9MAGN</name>
<evidence type="ECO:0000313" key="3">
    <source>
        <dbReference type="Proteomes" id="UP001141806"/>
    </source>
</evidence>
<dbReference type="EMBL" id="JAMYWD010000012">
    <property type="protein sequence ID" value="KAJ4950484.1"/>
    <property type="molecule type" value="Genomic_DNA"/>
</dbReference>